<dbReference type="Proteomes" id="UP000829998">
    <property type="component" value="Chromosome"/>
</dbReference>
<feature type="transmembrane region" description="Helical" evidence="1">
    <location>
        <begin position="191"/>
        <end position="211"/>
    </location>
</feature>
<reference evidence="3 4" key="1">
    <citation type="submission" date="2022-04" db="EMBL/GenBank/DDBJ databases">
        <authorList>
            <person name="Ra J.-S."/>
            <person name="Kim S.-B."/>
        </authorList>
    </citation>
    <scope>NUCLEOTIDE SEQUENCE [LARGE SCALE GENOMIC DNA]</scope>
    <source>
        <strain evidence="3 4">MMS21-Er5</strain>
    </source>
</reference>
<dbReference type="InterPro" id="IPR008993">
    <property type="entry name" value="TIMP-like_OB-fold"/>
</dbReference>
<evidence type="ECO:0008006" key="5">
    <source>
        <dbReference type="Google" id="ProtNLM"/>
    </source>
</evidence>
<keyword evidence="2" id="KW-0732">Signal</keyword>
<dbReference type="SUPFAM" id="SSF50242">
    <property type="entry name" value="TIMP-like"/>
    <property type="match status" value="1"/>
</dbReference>
<feature type="signal peptide" evidence="2">
    <location>
        <begin position="1"/>
        <end position="20"/>
    </location>
</feature>
<keyword evidence="1" id="KW-0812">Transmembrane</keyword>
<accession>A0ABY4LQU3</accession>
<evidence type="ECO:0000256" key="2">
    <source>
        <dbReference type="SAM" id="SignalP"/>
    </source>
</evidence>
<keyword evidence="4" id="KW-1185">Reference proteome</keyword>
<gene>
    <name evidence="3" type="ORF">M0M44_20975</name>
</gene>
<evidence type="ECO:0000313" key="3">
    <source>
        <dbReference type="EMBL" id="UPZ15217.1"/>
    </source>
</evidence>
<keyword evidence="1" id="KW-0472">Membrane</keyword>
<keyword evidence="1" id="KW-1133">Transmembrane helix</keyword>
<protein>
    <recommendedName>
        <fullName evidence="5">Tissue inhibitor of metalloproteinase</fullName>
    </recommendedName>
</protein>
<organism evidence="3 4">
    <name type="scientific">Flavobacterium humidisoli</name>
    <dbReference type="NCBI Taxonomy" id="2937442"/>
    <lineage>
        <taxon>Bacteria</taxon>
        <taxon>Pseudomonadati</taxon>
        <taxon>Bacteroidota</taxon>
        <taxon>Flavobacteriia</taxon>
        <taxon>Flavobacteriales</taxon>
        <taxon>Flavobacteriaceae</taxon>
        <taxon>Flavobacterium</taxon>
    </lineage>
</organism>
<feature type="chain" id="PRO_5047311885" description="Tissue inhibitor of metalloproteinase" evidence="2">
    <location>
        <begin position="21"/>
        <end position="218"/>
    </location>
</feature>
<dbReference type="EMBL" id="CP096829">
    <property type="protein sequence ID" value="UPZ15217.1"/>
    <property type="molecule type" value="Genomic_DNA"/>
</dbReference>
<dbReference type="RefSeq" id="WP_248727474.1">
    <property type="nucleotide sequence ID" value="NZ_CP096829.1"/>
</dbReference>
<proteinExistence type="predicted"/>
<name>A0ABY4LQU3_9FLAO</name>
<evidence type="ECO:0000256" key="1">
    <source>
        <dbReference type="SAM" id="Phobius"/>
    </source>
</evidence>
<sequence length="218" mass="25538">MKFSPLLFFLILSFPNYSFSCDCKTIDRENMVKTGLKHEIVFYGEVIEVDSIKKKYTFRIIELFKGKYNSQFITQKYSGNCSKIPSLKQLWIVYADFNEDKTIEVSGCSPSTGFKPYGSDSIPPPPKIKTAQKTDDQIKSLFFYVWDLKFENRNLQDWIYQLEKLRAYKKSQKEISDKEIIATKLETYSQYIIISLIVNIVLFLSLLFVILKKKNFAK</sequence>
<evidence type="ECO:0000313" key="4">
    <source>
        <dbReference type="Proteomes" id="UP000829998"/>
    </source>
</evidence>